<feature type="region of interest" description="Disordered" evidence="1">
    <location>
        <begin position="282"/>
        <end position="307"/>
    </location>
</feature>
<feature type="transmembrane region" description="Helical" evidence="2">
    <location>
        <begin position="12"/>
        <end position="31"/>
    </location>
</feature>
<dbReference type="RefSeq" id="WP_145261028.1">
    <property type="nucleotide sequence ID" value="NZ_CP036316.1"/>
</dbReference>
<feature type="region of interest" description="Disordered" evidence="1">
    <location>
        <begin position="444"/>
        <end position="521"/>
    </location>
</feature>
<dbReference type="OrthoDB" id="277244at2"/>
<organism evidence="3 4">
    <name type="scientific">Calycomorphotria hydatis</name>
    <dbReference type="NCBI Taxonomy" id="2528027"/>
    <lineage>
        <taxon>Bacteria</taxon>
        <taxon>Pseudomonadati</taxon>
        <taxon>Planctomycetota</taxon>
        <taxon>Planctomycetia</taxon>
        <taxon>Planctomycetales</taxon>
        <taxon>Planctomycetaceae</taxon>
        <taxon>Calycomorphotria</taxon>
    </lineage>
</organism>
<keyword evidence="4" id="KW-1185">Reference proteome</keyword>
<name>A0A517T6X1_9PLAN</name>
<protein>
    <submittedName>
        <fullName evidence="3">Uncharacterized protein</fullName>
    </submittedName>
</protein>
<feature type="compositionally biased region" description="Low complexity" evidence="1">
    <location>
        <begin position="465"/>
        <end position="485"/>
    </location>
</feature>
<accession>A0A517T6X1</accession>
<feature type="region of interest" description="Disordered" evidence="1">
    <location>
        <begin position="220"/>
        <end position="242"/>
    </location>
</feature>
<feature type="compositionally biased region" description="Low complexity" evidence="1">
    <location>
        <begin position="511"/>
        <end position="521"/>
    </location>
</feature>
<evidence type="ECO:0000256" key="1">
    <source>
        <dbReference type="SAM" id="MobiDB-lite"/>
    </source>
</evidence>
<dbReference type="AlphaFoldDB" id="A0A517T6X1"/>
<keyword evidence="2" id="KW-0812">Transmembrane</keyword>
<dbReference type="Proteomes" id="UP000319976">
    <property type="component" value="Chromosome"/>
</dbReference>
<proteinExistence type="predicted"/>
<evidence type="ECO:0000313" key="3">
    <source>
        <dbReference type="EMBL" id="QDT64124.1"/>
    </source>
</evidence>
<evidence type="ECO:0000256" key="2">
    <source>
        <dbReference type="SAM" id="Phobius"/>
    </source>
</evidence>
<keyword evidence="2" id="KW-0472">Membrane</keyword>
<dbReference type="EMBL" id="CP036316">
    <property type="protein sequence ID" value="QDT64124.1"/>
    <property type="molecule type" value="Genomic_DNA"/>
</dbReference>
<feature type="compositionally biased region" description="Polar residues" evidence="1">
    <location>
        <begin position="490"/>
        <end position="501"/>
    </location>
</feature>
<evidence type="ECO:0000313" key="4">
    <source>
        <dbReference type="Proteomes" id="UP000319976"/>
    </source>
</evidence>
<reference evidence="3 4" key="1">
    <citation type="submission" date="2019-02" db="EMBL/GenBank/DDBJ databases">
        <title>Deep-cultivation of Planctomycetes and their phenomic and genomic characterization uncovers novel biology.</title>
        <authorList>
            <person name="Wiegand S."/>
            <person name="Jogler M."/>
            <person name="Boedeker C."/>
            <person name="Pinto D."/>
            <person name="Vollmers J."/>
            <person name="Rivas-Marin E."/>
            <person name="Kohn T."/>
            <person name="Peeters S.H."/>
            <person name="Heuer A."/>
            <person name="Rast P."/>
            <person name="Oberbeckmann S."/>
            <person name="Bunk B."/>
            <person name="Jeske O."/>
            <person name="Meyerdierks A."/>
            <person name="Storesund J.E."/>
            <person name="Kallscheuer N."/>
            <person name="Luecker S."/>
            <person name="Lage O.M."/>
            <person name="Pohl T."/>
            <person name="Merkel B.J."/>
            <person name="Hornburger P."/>
            <person name="Mueller R.-W."/>
            <person name="Bruemmer F."/>
            <person name="Labrenz M."/>
            <person name="Spormann A.M."/>
            <person name="Op den Camp H."/>
            <person name="Overmann J."/>
            <person name="Amann R."/>
            <person name="Jetten M.S.M."/>
            <person name="Mascher T."/>
            <person name="Medema M.H."/>
            <person name="Devos D.P."/>
            <person name="Kaster A.-K."/>
            <person name="Ovreas L."/>
            <person name="Rohde M."/>
            <person name="Galperin M.Y."/>
            <person name="Jogler C."/>
        </authorList>
    </citation>
    <scope>NUCLEOTIDE SEQUENCE [LARGE SCALE GENOMIC DNA]</scope>
    <source>
        <strain evidence="3 4">V22</strain>
    </source>
</reference>
<feature type="compositionally biased region" description="Gly residues" evidence="1">
    <location>
        <begin position="230"/>
        <end position="242"/>
    </location>
</feature>
<dbReference type="KEGG" id="chya:V22_13550"/>
<gene>
    <name evidence="3" type="ORF">V22_13550</name>
</gene>
<keyword evidence="2" id="KW-1133">Transmembrane helix</keyword>
<sequence>MMDKIKPILAYQFWILLGVASLLIIIGWWMGTGSMVAAIDTRMSKLNALNVPPGTGTPNNDWIEGLDKTAQLQEKRLILAGADLWEQQKEAMVWPRDIAGTMDKLKWDDEIIPNARELYRSGFPVEKEAVQQIVEPYDPFTGEGKVLFPIERLPLVDGSIWDILPPTSKEIWRIQEDIWLLSSLLRSVRDFNNEFGGDTLRKVPLKEIRTIKLLGGDLTKRTTSDAAEQGGPGGGGFSGEEFGGGFGGGYSGRGLQNRVNTVSGFNLAEEFGAIEVEQEPLSGFEDPADPNSNAYGVQKSALPPGPRYVTEDADVPFKTRGFYMQIVVDHRYLPEFLVELTHCEFPVRILRVQQVDLNGSAFEMAGNNSGPRRRSFGNRSNPGAGGAGDAAFNAVLLDPFLAEVSIAGLMTIYRPPTAEEIAALEKLSEPGDAETAALIEEVKAELPPGEGTEAEGAVPTDGGQPATPADGTEPAAGAAASPGEEVPSTAPATNGSAATSDPASLPPTESPEPAATTPAGT</sequence>